<dbReference type="PANTHER" id="PTHR38465:SF1">
    <property type="entry name" value="HTH-TYPE TRANSCRIPTIONAL REGULATOR MJ1563-RELATED"/>
    <property type="match status" value="1"/>
</dbReference>
<proteinExistence type="inferred from homology"/>
<keyword evidence="2 4" id="KW-0238">DNA-binding</keyword>
<dbReference type="Proteomes" id="UP000029736">
    <property type="component" value="Unassembled WGS sequence"/>
</dbReference>
<dbReference type="InterPro" id="IPR011991">
    <property type="entry name" value="ArsR-like_HTH"/>
</dbReference>
<feature type="domain" description="HTH marR-type" evidence="5">
    <location>
        <begin position="22"/>
        <end position="80"/>
    </location>
</feature>
<evidence type="ECO:0000313" key="7">
    <source>
        <dbReference type="Proteomes" id="UP000029736"/>
    </source>
</evidence>
<dbReference type="PIRSF" id="PIRSF006707">
    <property type="entry name" value="MJ1563"/>
    <property type="match status" value="1"/>
</dbReference>
<dbReference type="STRING" id="1524460.IX84_30215"/>
<dbReference type="InterPro" id="IPR036388">
    <property type="entry name" value="WH-like_DNA-bd_sf"/>
</dbReference>
<protein>
    <recommendedName>
        <fullName evidence="4">HTH-type transcriptional regulator</fullName>
    </recommendedName>
</protein>
<organism evidence="6 7">
    <name type="scientific">Phaeodactylibacter xiamenensis</name>
    <dbReference type="NCBI Taxonomy" id="1524460"/>
    <lineage>
        <taxon>Bacteria</taxon>
        <taxon>Pseudomonadati</taxon>
        <taxon>Bacteroidota</taxon>
        <taxon>Saprospiria</taxon>
        <taxon>Saprospirales</taxon>
        <taxon>Haliscomenobacteraceae</taxon>
        <taxon>Phaeodactylibacter</taxon>
    </lineage>
</organism>
<accession>A0A098S1I9</accession>
<evidence type="ECO:0000256" key="2">
    <source>
        <dbReference type="ARBA" id="ARBA00023125"/>
    </source>
</evidence>
<comment type="similarity">
    <text evidence="4">Belongs to the GbsR family.</text>
</comment>
<dbReference type="Gene3D" id="1.10.10.10">
    <property type="entry name" value="Winged helix-like DNA-binding domain superfamily/Winged helix DNA-binding domain"/>
    <property type="match status" value="1"/>
</dbReference>
<keyword evidence="7" id="KW-1185">Reference proteome</keyword>
<dbReference type="InterPro" id="IPR052362">
    <property type="entry name" value="HTH-GbsR_regulator"/>
</dbReference>
<sequence length="166" mass="19126">MTLEEGKDKFIQSWGALGSSWGINRTMAQIHALLLISPEAMSAEEIMDELKISRGNANMNIRALIDWGLAYKELKTGERREYFVAEKDMWEVVKCIITQRKKRELEPMLRVLDEISSVDEVDQESREFAEVIREIKLFSSKADSTLDSLVKADSNWFVGTFMKMIK</sequence>
<dbReference type="OrthoDB" id="9792628at2"/>
<dbReference type="GO" id="GO:0006355">
    <property type="term" value="P:regulation of DNA-templated transcription"/>
    <property type="evidence" value="ECO:0007669"/>
    <property type="project" value="UniProtKB-ARBA"/>
</dbReference>
<keyword evidence="3 4" id="KW-0804">Transcription</keyword>
<dbReference type="GO" id="GO:0003677">
    <property type="term" value="F:DNA binding"/>
    <property type="evidence" value="ECO:0007669"/>
    <property type="project" value="UniProtKB-UniRule"/>
</dbReference>
<dbReference type="EMBL" id="JPOS01000097">
    <property type="protein sequence ID" value="KGE85002.1"/>
    <property type="molecule type" value="Genomic_DNA"/>
</dbReference>
<evidence type="ECO:0000256" key="3">
    <source>
        <dbReference type="ARBA" id="ARBA00023163"/>
    </source>
</evidence>
<evidence type="ECO:0000256" key="4">
    <source>
        <dbReference type="PIRNR" id="PIRNR006707"/>
    </source>
</evidence>
<dbReference type="Pfam" id="PF12802">
    <property type="entry name" value="MarR_2"/>
    <property type="match status" value="1"/>
</dbReference>
<evidence type="ECO:0000313" key="6">
    <source>
        <dbReference type="EMBL" id="KGE85002.1"/>
    </source>
</evidence>
<name>A0A098S1I9_9BACT</name>
<dbReference type="InterPro" id="IPR036390">
    <property type="entry name" value="WH_DNA-bd_sf"/>
</dbReference>
<dbReference type="InterPro" id="IPR000835">
    <property type="entry name" value="HTH_MarR-typ"/>
</dbReference>
<comment type="caution">
    <text evidence="6">The sequence shown here is derived from an EMBL/GenBank/DDBJ whole genome shotgun (WGS) entry which is preliminary data.</text>
</comment>
<dbReference type="CDD" id="cd00090">
    <property type="entry name" value="HTH_ARSR"/>
    <property type="match status" value="1"/>
</dbReference>
<gene>
    <name evidence="6" type="ORF">IX84_30215</name>
</gene>
<dbReference type="PANTHER" id="PTHR38465">
    <property type="entry name" value="HTH-TYPE TRANSCRIPTIONAL REGULATOR MJ1563-RELATED"/>
    <property type="match status" value="1"/>
</dbReference>
<dbReference type="RefSeq" id="WP_044229770.1">
    <property type="nucleotide sequence ID" value="NZ_CAKZLC010000314.1"/>
</dbReference>
<evidence type="ECO:0000259" key="5">
    <source>
        <dbReference type="Pfam" id="PF12802"/>
    </source>
</evidence>
<keyword evidence="1 4" id="KW-0805">Transcription regulation</keyword>
<reference evidence="6 7" key="1">
    <citation type="journal article" date="2014" name="Int. J. Syst. Evol. Microbiol.">
        <title>Phaeodactylibacter xiamenensis gen. nov., sp. nov., a member of the family Saprospiraceae isolated from the marine alga Phaeodactylum tricornutum.</title>
        <authorList>
            <person name="Chen Z.Jr."/>
            <person name="Lei X."/>
            <person name="Lai Q."/>
            <person name="Li Y."/>
            <person name="Zhang B."/>
            <person name="Zhang J."/>
            <person name="Zhang H."/>
            <person name="Yang L."/>
            <person name="Zheng W."/>
            <person name="Tian Y."/>
            <person name="Yu Z."/>
            <person name="Xu H.Jr."/>
            <person name="Zheng T."/>
        </authorList>
    </citation>
    <scope>NUCLEOTIDE SEQUENCE [LARGE SCALE GENOMIC DNA]</scope>
    <source>
        <strain evidence="6 7">KD52</strain>
    </source>
</reference>
<dbReference type="InterPro" id="IPR026282">
    <property type="entry name" value="MJ1563"/>
</dbReference>
<dbReference type="AlphaFoldDB" id="A0A098S1I9"/>
<evidence type="ECO:0000256" key="1">
    <source>
        <dbReference type="ARBA" id="ARBA00023015"/>
    </source>
</evidence>
<dbReference type="SUPFAM" id="SSF46785">
    <property type="entry name" value="Winged helix' DNA-binding domain"/>
    <property type="match status" value="1"/>
</dbReference>